<gene>
    <name evidence="3" type="ORF">K457DRAFT_128787</name>
</gene>
<dbReference type="OrthoDB" id="2433180at2759"/>
<keyword evidence="4" id="KW-1185">Reference proteome</keyword>
<accession>A0A197JKQ3</accession>
<feature type="compositionally biased region" description="Low complexity" evidence="1">
    <location>
        <begin position="132"/>
        <end position="151"/>
    </location>
</feature>
<feature type="chain" id="PRO_5008276046" evidence="2">
    <location>
        <begin position="20"/>
        <end position="151"/>
    </location>
</feature>
<protein>
    <submittedName>
        <fullName evidence="3">Uncharacterized protein</fullName>
    </submittedName>
</protein>
<feature type="region of interest" description="Disordered" evidence="1">
    <location>
        <begin position="131"/>
        <end position="151"/>
    </location>
</feature>
<keyword evidence="2" id="KW-0732">Signal</keyword>
<sequence length="151" mass="16475">MSSRLLRLFAGSILLRTQAIRSIATPMRGTIAVRSEVQLAATAVGPLQFSHTAPTLFQIPRSPIRRTFATFSNKNIPPCGKQCSCNYYTEIETLISAQRWTILAFAGLVMSLAGMLFSDLVTSINITFHGGKTPQPKIDPKPTTTTDSTTE</sequence>
<feature type="signal peptide" evidence="2">
    <location>
        <begin position="1"/>
        <end position="19"/>
    </location>
</feature>
<organism evidence="3 4">
    <name type="scientific">Linnemannia elongata AG-77</name>
    <dbReference type="NCBI Taxonomy" id="1314771"/>
    <lineage>
        <taxon>Eukaryota</taxon>
        <taxon>Fungi</taxon>
        <taxon>Fungi incertae sedis</taxon>
        <taxon>Mucoromycota</taxon>
        <taxon>Mortierellomycotina</taxon>
        <taxon>Mortierellomycetes</taxon>
        <taxon>Mortierellales</taxon>
        <taxon>Mortierellaceae</taxon>
        <taxon>Linnemannia</taxon>
    </lineage>
</organism>
<dbReference type="Proteomes" id="UP000078512">
    <property type="component" value="Unassembled WGS sequence"/>
</dbReference>
<evidence type="ECO:0000256" key="1">
    <source>
        <dbReference type="SAM" id="MobiDB-lite"/>
    </source>
</evidence>
<evidence type="ECO:0000313" key="3">
    <source>
        <dbReference type="EMBL" id="OAQ25730.1"/>
    </source>
</evidence>
<name>A0A197JKQ3_9FUNG</name>
<dbReference type="AlphaFoldDB" id="A0A197JKQ3"/>
<dbReference type="EMBL" id="KV442075">
    <property type="protein sequence ID" value="OAQ25730.1"/>
    <property type="molecule type" value="Genomic_DNA"/>
</dbReference>
<proteinExistence type="predicted"/>
<evidence type="ECO:0000313" key="4">
    <source>
        <dbReference type="Proteomes" id="UP000078512"/>
    </source>
</evidence>
<evidence type="ECO:0000256" key="2">
    <source>
        <dbReference type="SAM" id="SignalP"/>
    </source>
</evidence>
<reference evidence="3 4" key="1">
    <citation type="submission" date="2016-05" db="EMBL/GenBank/DDBJ databases">
        <title>Genome sequencing reveals origins of a unique bacterial endosymbiosis in the earliest lineages of terrestrial Fungi.</title>
        <authorList>
            <consortium name="DOE Joint Genome Institute"/>
            <person name="Uehling J."/>
            <person name="Gryganskyi A."/>
            <person name="Hameed K."/>
            <person name="Tschaplinski T."/>
            <person name="Misztal P."/>
            <person name="Wu S."/>
            <person name="Desiro A."/>
            <person name="Vande Pol N."/>
            <person name="Du Z.-Y."/>
            <person name="Zienkiewicz A."/>
            <person name="Zienkiewicz K."/>
            <person name="Morin E."/>
            <person name="Tisserant E."/>
            <person name="Splivallo R."/>
            <person name="Hainaut M."/>
            <person name="Henrissat B."/>
            <person name="Ohm R."/>
            <person name="Kuo A."/>
            <person name="Yan J."/>
            <person name="Lipzen A."/>
            <person name="Nolan M."/>
            <person name="Labutti K."/>
            <person name="Barry K."/>
            <person name="Goldstein A."/>
            <person name="Labbe J."/>
            <person name="Schadt C."/>
            <person name="Tuskan G."/>
            <person name="Grigoriev I."/>
            <person name="Martin F."/>
            <person name="Vilgalys R."/>
            <person name="Bonito G."/>
        </authorList>
    </citation>
    <scope>NUCLEOTIDE SEQUENCE [LARGE SCALE GENOMIC DNA]</scope>
    <source>
        <strain evidence="3 4">AG-77</strain>
    </source>
</reference>